<evidence type="ECO:0000256" key="2">
    <source>
        <dbReference type="SAM" id="MobiDB-lite"/>
    </source>
</evidence>
<dbReference type="SUPFAM" id="SSF53756">
    <property type="entry name" value="UDP-Glycosyltransferase/glycogen phosphorylase"/>
    <property type="match status" value="1"/>
</dbReference>
<sequence>MPLPENRLPENRLPENRLPETPTRPRVGYVLTMFPRFSETFVLTELLALEARGLELRVLSLRSPDDGRFHAALGDLRAPVTYLPHLARSPKGSAVWDALRAAHGRLPGLAAHLDDVLALPAETGAAALAVATEAVAQGLTHLHAHFADTPATVARVAARLAGITCSLTAHAKDVFHDGLDADALRANLAGVDTVVTVSDFHVDHLRALAPTAHVVRVYNGLDLDRFALHTGRRATRTVAAVGRLVPKKGFDVLLEATALLARAGDPLRVHLVGAGAEEERLRGLVATLGIADRVDLLGPLPQDRMLQVVADATLLAAPCRVAADGNRDGLPTVVLEALALGTPCVTTPVTGIPEAVADGRSGALVPEDDPVALAAALRELLDDPGLRASYAAAGRARVEEAFDTRTNVALLERHFGVAGVPA</sequence>
<name>A0AAJ1UA71_9ACTN</name>
<dbReference type="CDD" id="cd03801">
    <property type="entry name" value="GT4_PimA-like"/>
    <property type="match status" value="1"/>
</dbReference>
<feature type="domain" description="Glycosyl transferase family 1" evidence="3">
    <location>
        <begin position="236"/>
        <end position="396"/>
    </location>
</feature>
<evidence type="ECO:0000256" key="1">
    <source>
        <dbReference type="ARBA" id="ARBA00022679"/>
    </source>
</evidence>
<evidence type="ECO:0000259" key="3">
    <source>
        <dbReference type="Pfam" id="PF00534"/>
    </source>
</evidence>
<dbReference type="PANTHER" id="PTHR45947:SF14">
    <property type="entry name" value="SLL1723 PROTEIN"/>
    <property type="match status" value="1"/>
</dbReference>
<feature type="region of interest" description="Disordered" evidence="2">
    <location>
        <begin position="1"/>
        <end position="22"/>
    </location>
</feature>
<comment type="caution">
    <text evidence="4">The sequence shown here is derived from an EMBL/GenBank/DDBJ whole genome shotgun (WGS) entry which is preliminary data.</text>
</comment>
<dbReference type="Gene3D" id="3.40.50.2000">
    <property type="entry name" value="Glycogen Phosphorylase B"/>
    <property type="match status" value="2"/>
</dbReference>
<protein>
    <submittedName>
        <fullName evidence="4">Colanic acid/amylovoran biosynthesis glycosyltransferase</fullName>
        <ecNumber evidence="4">2.4.-.-</ecNumber>
    </submittedName>
</protein>
<dbReference type="Proteomes" id="UP001239215">
    <property type="component" value="Unassembled WGS sequence"/>
</dbReference>
<feature type="compositionally biased region" description="Basic and acidic residues" evidence="2">
    <location>
        <begin position="7"/>
        <end position="18"/>
    </location>
</feature>
<dbReference type="GO" id="GO:0016757">
    <property type="term" value="F:glycosyltransferase activity"/>
    <property type="evidence" value="ECO:0007669"/>
    <property type="project" value="UniProtKB-KW"/>
</dbReference>
<reference evidence="4" key="1">
    <citation type="submission" date="2023-07" db="EMBL/GenBank/DDBJ databases">
        <title>Functional and genomic diversity of the sorghum phyllosphere microbiome.</title>
        <authorList>
            <person name="Shade A."/>
        </authorList>
    </citation>
    <scope>NUCLEOTIDE SEQUENCE</scope>
    <source>
        <strain evidence="4">SORGH_AS_1067</strain>
    </source>
</reference>
<dbReference type="EMBL" id="JAUTAN010000001">
    <property type="protein sequence ID" value="MDQ1106347.1"/>
    <property type="molecule type" value="Genomic_DNA"/>
</dbReference>
<dbReference type="RefSeq" id="WP_307203556.1">
    <property type="nucleotide sequence ID" value="NZ_JAUTAN010000001.1"/>
</dbReference>
<evidence type="ECO:0000313" key="5">
    <source>
        <dbReference type="Proteomes" id="UP001239215"/>
    </source>
</evidence>
<dbReference type="InterPro" id="IPR050194">
    <property type="entry name" value="Glycosyltransferase_grp1"/>
</dbReference>
<dbReference type="EC" id="2.4.-.-" evidence="4"/>
<organism evidence="4 5">
    <name type="scientific">Nocardioides zeae</name>
    <dbReference type="NCBI Taxonomy" id="1457234"/>
    <lineage>
        <taxon>Bacteria</taxon>
        <taxon>Bacillati</taxon>
        <taxon>Actinomycetota</taxon>
        <taxon>Actinomycetes</taxon>
        <taxon>Propionibacteriales</taxon>
        <taxon>Nocardioidaceae</taxon>
        <taxon>Nocardioides</taxon>
    </lineage>
</organism>
<dbReference type="PANTHER" id="PTHR45947">
    <property type="entry name" value="SULFOQUINOVOSYL TRANSFERASE SQD2"/>
    <property type="match status" value="1"/>
</dbReference>
<keyword evidence="4" id="KW-0328">Glycosyltransferase</keyword>
<accession>A0AAJ1UA71</accession>
<dbReference type="Pfam" id="PF00534">
    <property type="entry name" value="Glycos_transf_1"/>
    <property type="match status" value="1"/>
</dbReference>
<dbReference type="InterPro" id="IPR001296">
    <property type="entry name" value="Glyco_trans_1"/>
</dbReference>
<evidence type="ECO:0000313" key="4">
    <source>
        <dbReference type="EMBL" id="MDQ1106347.1"/>
    </source>
</evidence>
<proteinExistence type="predicted"/>
<gene>
    <name evidence="4" type="ORF">QE405_003631</name>
</gene>
<keyword evidence="1 4" id="KW-0808">Transferase</keyword>
<dbReference type="AlphaFoldDB" id="A0AAJ1UA71"/>